<dbReference type="AlphaFoldDB" id="A0A1G4B2A1"/>
<evidence type="ECO:0000313" key="2">
    <source>
        <dbReference type="EMBL" id="OHE95524.1"/>
    </source>
</evidence>
<name>A0A1G4B2A1_9PEZI</name>
<keyword evidence="3" id="KW-1185">Reference proteome</keyword>
<dbReference type="Proteomes" id="UP000176998">
    <property type="component" value="Unassembled WGS sequence"/>
</dbReference>
<evidence type="ECO:0000256" key="1">
    <source>
        <dbReference type="SAM" id="MobiDB-lite"/>
    </source>
</evidence>
<evidence type="ECO:0000313" key="3">
    <source>
        <dbReference type="Proteomes" id="UP000176998"/>
    </source>
</evidence>
<feature type="non-terminal residue" evidence="2">
    <location>
        <position position="1"/>
    </location>
</feature>
<sequence>YTFLSSPFANPTRLHPTPPRLFSPRSHSLTHQAGSLHLHVHFLHPTAKAR</sequence>
<feature type="region of interest" description="Disordered" evidence="1">
    <location>
        <begin position="1"/>
        <end position="28"/>
    </location>
</feature>
<proteinExistence type="predicted"/>
<protein>
    <submittedName>
        <fullName evidence="2">Uncharacterized protein</fullName>
    </submittedName>
</protein>
<reference evidence="2 3" key="1">
    <citation type="submission" date="2016-09" db="EMBL/GenBank/DDBJ databases">
        <authorList>
            <person name="Capua I."/>
            <person name="De Benedictis P."/>
            <person name="Joannis T."/>
            <person name="Lombin L.H."/>
            <person name="Cattoli G."/>
        </authorList>
    </citation>
    <scope>NUCLEOTIDE SEQUENCE [LARGE SCALE GENOMIC DNA]</scope>
    <source>
        <strain evidence="2 3">IMI 309357</strain>
    </source>
</reference>
<accession>A0A1G4B2A1</accession>
<gene>
    <name evidence="2" type="ORF">CORC01_09114</name>
</gene>
<dbReference type="RefSeq" id="XP_022472686.1">
    <property type="nucleotide sequence ID" value="XM_022620744.1"/>
</dbReference>
<comment type="caution">
    <text evidence="2">The sequence shown here is derived from an EMBL/GenBank/DDBJ whole genome shotgun (WGS) entry which is preliminary data.</text>
</comment>
<dbReference type="GeneID" id="34562254"/>
<dbReference type="EMBL" id="MJBS01000081">
    <property type="protein sequence ID" value="OHE95524.1"/>
    <property type="molecule type" value="Genomic_DNA"/>
</dbReference>
<organism evidence="2 3">
    <name type="scientific">Colletotrichum orchidophilum</name>
    <dbReference type="NCBI Taxonomy" id="1209926"/>
    <lineage>
        <taxon>Eukaryota</taxon>
        <taxon>Fungi</taxon>
        <taxon>Dikarya</taxon>
        <taxon>Ascomycota</taxon>
        <taxon>Pezizomycotina</taxon>
        <taxon>Sordariomycetes</taxon>
        <taxon>Hypocreomycetidae</taxon>
        <taxon>Glomerellales</taxon>
        <taxon>Glomerellaceae</taxon>
        <taxon>Colletotrichum</taxon>
    </lineage>
</organism>